<gene>
    <name evidence="1" type="ORF">GCM10011487_42320</name>
</gene>
<proteinExistence type="predicted"/>
<protein>
    <submittedName>
        <fullName evidence="1">Uncharacterized protein</fullName>
    </submittedName>
</protein>
<organism evidence="1 2">
    <name type="scientific">Steroidobacter agaridevorans</name>
    <dbReference type="NCBI Taxonomy" id="2695856"/>
    <lineage>
        <taxon>Bacteria</taxon>
        <taxon>Pseudomonadati</taxon>
        <taxon>Pseudomonadota</taxon>
        <taxon>Gammaproteobacteria</taxon>
        <taxon>Steroidobacterales</taxon>
        <taxon>Steroidobacteraceae</taxon>
        <taxon>Steroidobacter</taxon>
    </lineage>
</organism>
<evidence type="ECO:0000313" key="2">
    <source>
        <dbReference type="Proteomes" id="UP000445000"/>
    </source>
</evidence>
<comment type="caution">
    <text evidence="1">The sequence shown here is derived from an EMBL/GenBank/DDBJ whole genome shotgun (WGS) entry which is preliminary data.</text>
</comment>
<reference evidence="2" key="1">
    <citation type="submission" date="2020-01" db="EMBL/GenBank/DDBJ databases">
        <title>'Steroidobacter agaridevorans' sp. nov., agar-degrading bacteria isolated from rhizosphere soils.</title>
        <authorList>
            <person name="Ikenaga M."/>
            <person name="Kataoka M."/>
            <person name="Murouchi A."/>
            <person name="Katsuragi S."/>
            <person name="Sakai M."/>
        </authorList>
    </citation>
    <scope>NUCLEOTIDE SEQUENCE [LARGE SCALE GENOMIC DNA]</scope>
    <source>
        <strain evidence="2">YU21-B</strain>
    </source>
</reference>
<evidence type="ECO:0000313" key="1">
    <source>
        <dbReference type="EMBL" id="GFE82232.1"/>
    </source>
</evidence>
<keyword evidence="2" id="KW-1185">Reference proteome</keyword>
<dbReference type="EMBL" id="BLJN01000004">
    <property type="protein sequence ID" value="GFE82232.1"/>
    <property type="molecule type" value="Genomic_DNA"/>
</dbReference>
<accession>A0A829YHH9</accession>
<name>A0A829YHH9_9GAMM</name>
<dbReference type="RefSeq" id="WP_161813896.1">
    <property type="nucleotide sequence ID" value="NZ_BLJN01000004.1"/>
</dbReference>
<sequence>MNIRGALLVMVGGLWASVAGAWDAKVSLLLHHGDYMAVYLTPDPGVGSCSAGNPYLVRIEDTLQSKQRIAILMQASATGQMIGGYSDGCSIGIWGVSRPLIERLQIYAN</sequence>
<dbReference type="Proteomes" id="UP000445000">
    <property type="component" value="Unassembled WGS sequence"/>
</dbReference>
<dbReference type="AlphaFoldDB" id="A0A829YHH9"/>